<dbReference type="RefSeq" id="WP_101245247.1">
    <property type="nucleotide sequence ID" value="NZ_PGTS01000001.1"/>
</dbReference>
<dbReference type="SUPFAM" id="SSF53822">
    <property type="entry name" value="Periplasmic binding protein-like I"/>
    <property type="match status" value="1"/>
</dbReference>
<dbReference type="PANTHER" id="PTHR30036:SF7">
    <property type="entry name" value="ABC TRANSPORTER PERIPLASMIC-BINDING PROTEIN YPHF"/>
    <property type="match status" value="1"/>
</dbReference>
<dbReference type="InterPro" id="IPR050555">
    <property type="entry name" value="Bact_Solute-Bind_Prot2"/>
</dbReference>
<dbReference type="Pfam" id="PF13407">
    <property type="entry name" value="Peripla_BP_4"/>
    <property type="match status" value="1"/>
</dbReference>
<evidence type="ECO:0000259" key="3">
    <source>
        <dbReference type="Pfam" id="PF13407"/>
    </source>
</evidence>
<dbReference type="InterPro" id="IPR028082">
    <property type="entry name" value="Peripla_BP_I"/>
</dbReference>
<dbReference type="InterPro" id="IPR025997">
    <property type="entry name" value="SBP_2_dom"/>
</dbReference>
<accession>A0ABX4RDM7</accession>
<sequence length="347" mass="38290">MFASLPITRSGMKAAILTLFMLCLYAQMTSARPLKFSLISKDIEDVNFITAWRGCHDAALRNGDECLHMGDTQIGYFRGQRDAIHKAIDMNVDGIAISVTNSSFIAQDGLPKAHANKIPVITFDSDLENPDRHLRRTYIGPDNFEIGTRLAELLKSVRPDGARICIISGGRFDPNLNERIAGIRHTLRGTLPVPDDMPAPLHPPAALKGENGWREDERCPLFNRGDEELGLAQLSQAIQNPTLDFIVPVGDWLLGDTKRLSKIITASGPRAPKLFMATGSPTDEQEELTANGTIDGYVAIDFYRIGELVYRQLRNYALGQNVVIAEEPALQVRQSSALLDPESQPPM</sequence>
<feature type="domain" description="Periplasmic binding protein" evidence="3">
    <location>
        <begin position="38"/>
        <end position="320"/>
    </location>
</feature>
<organism evidence="4 5">
    <name type="scientific">Thalassospira povalilytica</name>
    <dbReference type="NCBI Taxonomy" id="732237"/>
    <lineage>
        <taxon>Bacteria</taxon>
        <taxon>Pseudomonadati</taxon>
        <taxon>Pseudomonadota</taxon>
        <taxon>Alphaproteobacteria</taxon>
        <taxon>Rhodospirillales</taxon>
        <taxon>Thalassospiraceae</taxon>
        <taxon>Thalassospira</taxon>
    </lineage>
</organism>
<comment type="subcellular location">
    <subcellularLocation>
        <location evidence="1">Periplasm</location>
    </subcellularLocation>
</comment>
<dbReference type="Proteomes" id="UP000233365">
    <property type="component" value="Unassembled WGS sequence"/>
</dbReference>
<keyword evidence="5" id="KW-1185">Reference proteome</keyword>
<dbReference type="Gene3D" id="3.40.50.2300">
    <property type="match status" value="2"/>
</dbReference>
<evidence type="ECO:0000256" key="1">
    <source>
        <dbReference type="ARBA" id="ARBA00004418"/>
    </source>
</evidence>
<comment type="caution">
    <text evidence="4">The sequence shown here is derived from an EMBL/GenBank/DDBJ whole genome shotgun (WGS) entry which is preliminary data.</text>
</comment>
<gene>
    <name evidence="4" type="ORF">CU041_00085</name>
</gene>
<protein>
    <recommendedName>
        <fullName evidence="3">Periplasmic binding protein domain-containing protein</fullName>
    </recommendedName>
</protein>
<dbReference type="EMBL" id="PGTS01000001">
    <property type="protein sequence ID" value="PKR52066.1"/>
    <property type="molecule type" value="Genomic_DNA"/>
</dbReference>
<reference evidence="4 5" key="1">
    <citation type="submission" date="2017-11" db="EMBL/GenBank/DDBJ databases">
        <title>Biodiversity and function of Thalassospira species in the particle-attached aromatic-hydrocarbon-degrading consortia from the surface seawater of the China South Sea.</title>
        <authorList>
            <person name="Dong C."/>
            <person name="Liu R."/>
            <person name="Shao Z."/>
        </authorList>
    </citation>
    <scope>NUCLEOTIDE SEQUENCE [LARGE SCALE GENOMIC DNA]</scope>
    <source>
        <strain evidence="4 5">139Z-12</strain>
    </source>
</reference>
<dbReference type="PANTHER" id="PTHR30036">
    <property type="entry name" value="D-XYLOSE-BINDING PERIPLASMIC PROTEIN"/>
    <property type="match status" value="1"/>
</dbReference>
<evidence type="ECO:0000313" key="4">
    <source>
        <dbReference type="EMBL" id="PKR52066.1"/>
    </source>
</evidence>
<proteinExistence type="inferred from homology"/>
<evidence type="ECO:0000256" key="2">
    <source>
        <dbReference type="ARBA" id="ARBA00007639"/>
    </source>
</evidence>
<comment type="similarity">
    <text evidence="2">Belongs to the bacterial solute-binding protein 2 family.</text>
</comment>
<name>A0ABX4RDM7_9PROT</name>
<evidence type="ECO:0000313" key="5">
    <source>
        <dbReference type="Proteomes" id="UP000233365"/>
    </source>
</evidence>